<dbReference type="InterPro" id="IPR008511">
    <property type="entry name" value="ROH1-like"/>
</dbReference>
<organism evidence="6 7">
    <name type="scientific">Vanilla planifolia</name>
    <name type="common">Vanilla</name>
    <dbReference type="NCBI Taxonomy" id="51239"/>
    <lineage>
        <taxon>Eukaryota</taxon>
        <taxon>Viridiplantae</taxon>
        <taxon>Streptophyta</taxon>
        <taxon>Embryophyta</taxon>
        <taxon>Tracheophyta</taxon>
        <taxon>Spermatophyta</taxon>
        <taxon>Magnoliopsida</taxon>
        <taxon>Liliopsida</taxon>
        <taxon>Asparagales</taxon>
        <taxon>Orchidaceae</taxon>
        <taxon>Vanilloideae</taxon>
        <taxon>Vanilleae</taxon>
        <taxon>Vanilla</taxon>
    </lineage>
</organism>
<evidence type="ECO:0000256" key="3">
    <source>
        <dbReference type="ARBA" id="ARBA00022989"/>
    </source>
</evidence>
<name>A0A835S5N3_VANPL</name>
<evidence type="ECO:0000256" key="2">
    <source>
        <dbReference type="ARBA" id="ARBA00022692"/>
    </source>
</evidence>
<evidence type="ECO:0000256" key="4">
    <source>
        <dbReference type="ARBA" id="ARBA00023136"/>
    </source>
</evidence>
<accession>A0A835S5N3</accession>
<comment type="subcellular location">
    <subcellularLocation>
        <location evidence="1">Membrane</location>
        <topology evidence="1">Single-pass membrane protein</topology>
    </subcellularLocation>
</comment>
<dbReference type="AlphaFoldDB" id="A0A835S5N3"/>
<dbReference type="Pfam" id="PF05633">
    <property type="entry name" value="ROH1-like"/>
    <property type="match status" value="1"/>
</dbReference>
<keyword evidence="4" id="KW-0472">Membrane</keyword>
<evidence type="ECO:0000313" key="7">
    <source>
        <dbReference type="Proteomes" id="UP000636800"/>
    </source>
</evidence>
<dbReference type="OrthoDB" id="10263264at2759"/>
<evidence type="ECO:0000256" key="5">
    <source>
        <dbReference type="ARBA" id="ARBA00035114"/>
    </source>
</evidence>
<comment type="similarity">
    <text evidence="5">Belongs to the ROH1 family.</text>
</comment>
<comment type="caution">
    <text evidence="6">The sequence shown here is derived from an EMBL/GenBank/DDBJ whole genome shotgun (WGS) entry which is preliminary data.</text>
</comment>
<proteinExistence type="inferred from homology"/>
<keyword evidence="3" id="KW-1133">Transmembrane helix</keyword>
<evidence type="ECO:0000256" key="1">
    <source>
        <dbReference type="ARBA" id="ARBA00004167"/>
    </source>
</evidence>
<keyword evidence="2" id="KW-0812">Transmembrane</keyword>
<dbReference type="PANTHER" id="PTHR31509">
    <property type="entry name" value="BPS1-LIKE PROTEIN"/>
    <property type="match status" value="1"/>
</dbReference>
<sequence>MRTTAAEGFGGSPSSASSTPFRGFTGISLRRHQVASEEEVHQLDLLHSHLADYLKSLLQSPAAASDSKSLSPPPAAAATTLSLPFLHKLLDALLTCQADFKSLLLLVLSQNPSLVSRPSIDRTVSDLVDRAVKVLDLCNAVSISLQSLRHWSRHADIVASALHRPGSPSIPPQLTRAQRALSKLLLSSPSCFNASSSTSRRMCRICSATKHLYGLTSGLSATRGGDSGSAAVLGLAVLTISSLLHFTMWVMVNSFPCGEEAMPPLPPVPSAARQMPWAATMAALHDRIAEEVRKERKEVGMPVTAGMLAETVAVKRSGRKVMEKVNSGDTPEEAAEELAAATRKLEEGLGPFERKLREVFHRFVRWREEVLRCLDECRASSASPMNSR</sequence>
<gene>
    <name evidence="6" type="ORF">HPP92_002529</name>
</gene>
<protein>
    <submittedName>
        <fullName evidence="6">Uncharacterized protein</fullName>
    </submittedName>
</protein>
<keyword evidence="7" id="KW-1185">Reference proteome</keyword>
<dbReference type="GO" id="GO:0016020">
    <property type="term" value="C:membrane"/>
    <property type="evidence" value="ECO:0007669"/>
    <property type="project" value="UniProtKB-SubCell"/>
</dbReference>
<dbReference type="EMBL" id="JADCNL010000001">
    <property type="protein sequence ID" value="KAG0497838.1"/>
    <property type="molecule type" value="Genomic_DNA"/>
</dbReference>
<dbReference type="Proteomes" id="UP000636800">
    <property type="component" value="Chromosome 1"/>
</dbReference>
<evidence type="ECO:0000313" key="6">
    <source>
        <dbReference type="EMBL" id="KAG0497838.1"/>
    </source>
</evidence>
<reference evidence="6 7" key="1">
    <citation type="journal article" date="2020" name="Nat. Food">
        <title>A phased Vanilla planifolia genome enables genetic improvement of flavour and production.</title>
        <authorList>
            <person name="Hasing T."/>
            <person name="Tang H."/>
            <person name="Brym M."/>
            <person name="Khazi F."/>
            <person name="Huang T."/>
            <person name="Chambers A.H."/>
        </authorList>
    </citation>
    <scope>NUCLEOTIDE SEQUENCE [LARGE SCALE GENOMIC DNA]</scope>
    <source>
        <tissue evidence="6">Leaf</tissue>
    </source>
</reference>